<dbReference type="OrthoDB" id="9806525at2"/>
<dbReference type="RefSeq" id="WP_054292423.1">
    <property type="nucleotide sequence ID" value="NZ_CP012752.1"/>
</dbReference>
<evidence type="ECO:0000313" key="2">
    <source>
        <dbReference type="EMBL" id="ALG10520.1"/>
    </source>
</evidence>
<organism evidence="2 3">
    <name type="scientific">Kibdelosporangium phytohabitans</name>
    <dbReference type="NCBI Taxonomy" id="860235"/>
    <lineage>
        <taxon>Bacteria</taxon>
        <taxon>Bacillati</taxon>
        <taxon>Actinomycetota</taxon>
        <taxon>Actinomycetes</taxon>
        <taxon>Pseudonocardiales</taxon>
        <taxon>Pseudonocardiaceae</taxon>
        <taxon>Kibdelosporangium</taxon>
    </lineage>
</organism>
<feature type="compositionally biased region" description="Polar residues" evidence="1">
    <location>
        <begin position="90"/>
        <end position="99"/>
    </location>
</feature>
<name>A0A0N9HTF2_9PSEU</name>
<keyword evidence="3" id="KW-1185">Reference proteome</keyword>
<dbReference type="STRING" id="860235.AOZ06_29745"/>
<evidence type="ECO:0000313" key="3">
    <source>
        <dbReference type="Proteomes" id="UP000063699"/>
    </source>
</evidence>
<feature type="region of interest" description="Disordered" evidence="1">
    <location>
        <begin position="58"/>
        <end position="118"/>
    </location>
</feature>
<dbReference type="Proteomes" id="UP000063699">
    <property type="component" value="Chromosome"/>
</dbReference>
<evidence type="ECO:0000256" key="1">
    <source>
        <dbReference type="SAM" id="MobiDB-lite"/>
    </source>
</evidence>
<dbReference type="AlphaFoldDB" id="A0A0N9HTF2"/>
<reference evidence="2 3" key="1">
    <citation type="submission" date="2015-07" db="EMBL/GenBank/DDBJ databases">
        <title>Genome sequencing of Kibdelosporangium phytohabitans.</title>
        <authorList>
            <person name="Qin S."/>
            <person name="Xing K."/>
        </authorList>
    </citation>
    <scope>NUCLEOTIDE SEQUENCE [LARGE SCALE GENOMIC DNA]</scope>
    <source>
        <strain evidence="2 3">KLBMP1111</strain>
    </source>
</reference>
<dbReference type="KEGG" id="kphy:AOZ06_29745"/>
<protein>
    <submittedName>
        <fullName evidence="2">Uncharacterized protein</fullName>
    </submittedName>
</protein>
<accession>A0A0N9HTF2</accession>
<gene>
    <name evidence="2" type="ORF">AOZ06_29745</name>
</gene>
<proteinExistence type="predicted"/>
<dbReference type="EMBL" id="CP012752">
    <property type="protein sequence ID" value="ALG10520.1"/>
    <property type="molecule type" value="Genomic_DNA"/>
</dbReference>
<sequence length="118" mass="12753">MHEGWVVFVDADEWLTERAAGELASRLASVSGLEGLPGIVFAPKIIDEDTGKTYETIPASSSRRARSGSGGRFTNTPSSREVRTPGSVWSGWTSRSGTTDIGPRSHRARERSTGTWVC</sequence>